<gene>
    <name evidence="1" type="ORF">OWV82_002079</name>
</gene>
<evidence type="ECO:0000313" key="2">
    <source>
        <dbReference type="Proteomes" id="UP001164539"/>
    </source>
</evidence>
<evidence type="ECO:0000313" key="1">
    <source>
        <dbReference type="EMBL" id="KAJ4729271.1"/>
    </source>
</evidence>
<protein>
    <submittedName>
        <fullName evidence="1">SWI/SNF complex subunit SWI3C like</fullName>
    </submittedName>
</protein>
<organism evidence="1 2">
    <name type="scientific">Melia azedarach</name>
    <name type="common">Chinaberry tree</name>
    <dbReference type="NCBI Taxonomy" id="155640"/>
    <lineage>
        <taxon>Eukaryota</taxon>
        <taxon>Viridiplantae</taxon>
        <taxon>Streptophyta</taxon>
        <taxon>Embryophyta</taxon>
        <taxon>Tracheophyta</taxon>
        <taxon>Spermatophyta</taxon>
        <taxon>Magnoliopsida</taxon>
        <taxon>eudicotyledons</taxon>
        <taxon>Gunneridae</taxon>
        <taxon>Pentapetalae</taxon>
        <taxon>rosids</taxon>
        <taxon>malvids</taxon>
        <taxon>Sapindales</taxon>
        <taxon>Meliaceae</taxon>
        <taxon>Melia</taxon>
    </lineage>
</organism>
<name>A0ACC1Z0M4_MELAZ</name>
<dbReference type="Proteomes" id="UP001164539">
    <property type="component" value="Chromosome 1"/>
</dbReference>
<reference evidence="1 2" key="1">
    <citation type="journal article" date="2023" name="Science">
        <title>Complex scaffold remodeling in plant triterpene biosynthesis.</title>
        <authorList>
            <person name="De La Pena R."/>
            <person name="Hodgson H."/>
            <person name="Liu J.C."/>
            <person name="Stephenson M.J."/>
            <person name="Martin A.C."/>
            <person name="Owen C."/>
            <person name="Harkess A."/>
            <person name="Leebens-Mack J."/>
            <person name="Jimenez L.E."/>
            <person name="Osbourn A."/>
            <person name="Sattely E.S."/>
        </authorList>
    </citation>
    <scope>NUCLEOTIDE SEQUENCE [LARGE SCALE GENOMIC DNA]</scope>
    <source>
        <strain evidence="2">cv. JPN11</strain>
        <tissue evidence="1">Leaf</tissue>
    </source>
</reference>
<comment type="caution">
    <text evidence="1">The sequence shown here is derived from an EMBL/GenBank/DDBJ whole genome shotgun (WGS) entry which is preliminary data.</text>
</comment>
<sequence>MAYAGILLNPIRRSLTVITTSPQSLSPARKLCTVYSKFESLKPWRKNMGPLLRTNLSRVPYKLILPRKHIQNFSLSGNKAVGSIFGVSVIFGSICFQPDVAYAMDGQDVLLDDYQIDLVGASAPERDSLAFWMFVRKFWLPAFFLLTVLVNWDHPILLVTKIIALLFSSKPSPLSVYLYVEQLCHQFMREKPHLYIFKTLYANKVEVQDYMLLCLARVEVRNQKLTLIGILGGWWELPSSQRVFSSLRTLLRIKNHV</sequence>
<proteinExistence type="predicted"/>
<keyword evidence="2" id="KW-1185">Reference proteome</keyword>
<dbReference type="EMBL" id="CM051394">
    <property type="protein sequence ID" value="KAJ4729271.1"/>
    <property type="molecule type" value="Genomic_DNA"/>
</dbReference>
<accession>A0ACC1Z0M4</accession>